<comment type="caution">
    <text evidence="1">The sequence shown here is derived from an EMBL/GenBank/DDBJ whole genome shotgun (WGS) entry which is preliminary data.</text>
</comment>
<reference evidence="1 2" key="1">
    <citation type="submission" date="2019-07" db="EMBL/GenBank/DDBJ databases">
        <title>Whole genome shotgun sequence of Gluconobacter kanchanaburiensis NBRC 103587.</title>
        <authorList>
            <person name="Hosoyama A."/>
            <person name="Uohara A."/>
            <person name="Ohji S."/>
            <person name="Ichikawa N."/>
        </authorList>
    </citation>
    <scope>NUCLEOTIDE SEQUENCE [LARGE SCALE GENOMIC DNA]</scope>
    <source>
        <strain evidence="1 2">NBRC 103587</strain>
    </source>
</reference>
<protein>
    <submittedName>
        <fullName evidence="1">Uncharacterized protein</fullName>
    </submittedName>
</protein>
<keyword evidence="2" id="KW-1185">Reference proteome</keyword>
<organism evidence="1 2">
    <name type="scientific">Gluconobacter kanchanaburiensis NBRC 103587</name>
    <dbReference type="NCBI Taxonomy" id="1307948"/>
    <lineage>
        <taxon>Bacteria</taxon>
        <taxon>Pseudomonadati</taxon>
        <taxon>Pseudomonadota</taxon>
        <taxon>Alphaproteobacteria</taxon>
        <taxon>Acetobacterales</taxon>
        <taxon>Acetobacteraceae</taxon>
        <taxon>Gluconobacter</taxon>
    </lineage>
</organism>
<evidence type="ECO:0000313" key="2">
    <source>
        <dbReference type="Proteomes" id="UP000321079"/>
    </source>
</evidence>
<name>A0A511B8J0_9PROT</name>
<dbReference type="EMBL" id="BJVA01000011">
    <property type="protein sequence ID" value="GEK96729.1"/>
    <property type="molecule type" value="Genomic_DNA"/>
</dbReference>
<dbReference type="AlphaFoldDB" id="A0A511B8J0"/>
<accession>A0A511B8J0</accession>
<dbReference type="Proteomes" id="UP000321079">
    <property type="component" value="Unassembled WGS sequence"/>
</dbReference>
<gene>
    <name evidence="1" type="ORF">GKA01_19260</name>
</gene>
<proteinExistence type="predicted"/>
<sequence>MPSFTAARMRARSAGLKPLFARAAGALAGGSIESWTAAVWAAGTAGVLWDGGEAAETGGADVLCV</sequence>
<evidence type="ECO:0000313" key="1">
    <source>
        <dbReference type="EMBL" id="GEK96729.1"/>
    </source>
</evidence>